<proteinExistence type="predicted"/>
<dbReference type="RefSeq" id="WP_307255349.1">
    <property type="nucleotide sequence ID" value="NZ_JAUSTO010000019.1"/>
</dbReference>
<sequence>MWENSVITNPGKELIKKCLNGKVLTITRAAVGMGTASNALLMEQTGLKSQKKIAQIIEKKEIASGVKIRVQVTSLNTPQSYTINQIGIWGAVEGTEALIAIYQDESGVVVPSTTESGDFVFNFWATIQISGQGNIEVNVDTSALVSRTSLDYELEIRDEKIKEAVNLKDNIAEIRKLISAADKYDSKKSYAKGEACTRDGVTYICESDINGGEPWTPSHWEFVPAGANLYRRVKYLLSESQADADLFIRIIEQMQKYVEVKTVEIPVSGWSNEAPYKQTVSLKGMREDFSPIISLHIETSSAPAVVRAQSKAYGNVDKIETGKDTLTLYCYSKKPSNDFTILVRGEKLEEVNFYG</sequence>
<name>A0AAE3VBT2_9FIRM</name>
<organism evidence="1 2">
    <name type="scientific">Moryella indoligenes</name>
    <dbReference type="NCBI Taxonomy" id="371674"/>
    <lineage>
        <taxon>Bacteria</taxon>
        <taxon>Bacillati</taxon>
        <taxon>Bacillota</taxon>
        <taxon>Clostridia</taxon>
        <taxon>Lachnospirales</taxon>
        <taxon>Lachnospiraceae</taxon>
        <taxon>Moryella</taxon>
    </lineage>
</organism>
<protein>
    <submittedName>
        <fullName evidence="1">Uncharacterized protein</fullName>
    </submittedName>
</protein>
<dbReference type="EMBL" id="JAUSTO010000019">
    <property type="protein sequence ID" value="MDQ0153396.1"/>
    <property type="molecule type" value="Genomic_DNA"/>
</dbReference>
<accession>A0AAE3VBT2</accession>
<evidence type="ECO:0000313" key="2">
    <source>
        <dbReference type="Proteomes" id="UP001241537"/>
    </source>
</evidence>
<keyword evidence="2" id="KW-1185">Reference proteome</keyword>
<comment type="caution">
    <text evidence="1">The sequence shown here is derived from an EMBL/GenBank/DDBJ whole genome shotgun (WGS) entry which is preliminary data.</text>
</comment>
<dbReference type="AlphaFoldDB" id="A0AAE3VBT2"/>
<evidence type="ECO:0000313" key="1">
    <source>
        <dbReference type="EMBL" id="MDQ0153396.1"/>
    </source>
</evidence>
<dbReference type="Proteomes" id="UP001241537">
    <property type="component" value="Unassembled WGS sequence"/>
</dbReference>
<reference evidence="1" key="1">
    <citation type="submission" date="2023-07" db="EMBL/GenBank/DDBJ databases">
        <title>Genomic Encyclopedia of Type Strains, Phase IV (KMG-IV): sequencing the most valuable type-strain genomes for metagenomic binning, comparative biology and taxonomic classification.</title>
        <authorList>
            <person name="Goeker M."/>
        </authorList>
    </citation>
    <scope>NUCLEOTIDE SEQUENCE</scope>
    <source>
        <strain evidence="1">DSM 19659</strain>
    </source>
</reference>
<gene>
    <name evidence="1" type="ORF">J2S20_002116</name>
</gene>